<proteinExistence type="predicted"/>
<organism evidence="1 2">
    <name type="scientific">Magallana gigas</name>
    <name type="common">Pacific oyster</name>
    <name type="synonym">Crassostrea gigas</name>
    <dbReference type="NCBI Taxonomy" id="29159"/>
    <lineage>
        <taxon>Eukaryota</taxon>
        <taxon>Metazoa</taxon>
        <taxon>Spiralia</taxon>
        <taxon>Lophotrochozoa</taxon>
        <taxon>Mollusca</taxon>
        <taxon>Bivalvia</taxon>
        <taxon>Autobranchia</taxon>
        <taxon>Pteriomorphia</taxon>
        <taxon>Ostreida</taxon>
        <taxon>Ostreoidea</taxon>
        <taxon>Ostreidae</taxon>
        <taxon>Magallana</taxon>
    </lineage>
</organism>
<name>A0A8W8NC41_MAGGI</name>
<dbReference type="PANTHER" id="PTHR35378:SF1">
    <property type="entry name" value="C2H2-TYPE DOMAIN-CONTAINING PROTEIN"/>
    <property type="match status" value="1"/>
</dbReference>
<keyword evidence="2" id="KW-1185">Reference proteome</keyword>
<sequence>IDSIQMYLRPSEIRFSQDSIGRSFGCYTSHPYRPIGETLDDIITGRINVNSIPRISVCKRNGHWFTADNRRLWVFQEAEKRGKCTEIYVQETFYIDINKITTINNGISVVVRGNPGGFRWKTMPVQKIQREFPKPIFPTTLQTSISSNHSVYQLHVDELDTKKVLLA</sequence>
<dbReference type="AlphaFoldDB" id="A0A8W8NC41"/>
<evidence type="ECO:0000313" key="2">
    <source>
        <dbReference type="Proteomes" id="UP000005408"/>
    </source>
</evidence>
<dbReference type="PANTHER" id="PTHR35378">
    <property type="entry name" value="UNNAMED PRODUCT"/>
    <property type="match status" value="1"/>
</dbReference>
<dbReference type="EnsemblMetazoa" id="G4714.1">
    <property type="protein sequence ID" value="G4714.1:cds"/>
    <property type="gene ID" value="G4714"/>
</dbReference>
<reference evidence="1" key="1">
    <citation type="submission" date="2022-08" db="UniProtKB">
        <authorList>
            <consortium name="EnsemblMetazoa"/>
        </authorList>
    </citation>
    <scope>IDENTIFICATION</scope>
    <source>
        <strain evidence="1">05x7-T-G4-1.051#20</strain>
    </source>
</reference>
<evidence type="ECO:0000313" key="1">
    <source>
        <dbReference type="EnsemblMetazoa" id="G4714.1:cds"/>
    </source>
</evidence>
<accession>A0A8W8NC41</accession>
<dbReference type="Proteomes" id="UP000005408">
    <property type="component" value="Unassembled WGS sequence"/>
</dbReference>
<protein>
    <submittedName>
        <fullName evidence="1">Uncharacterized protein</fullName>
    </submittedName>
</protein>